<dbReference type="RefSeq" id="WP_154072281.1">
    <property type="nucleotide sequence ID" value="NZ_LT670817.1"/>
</dbReference>
<dbReference type="Proteomes" id="UP000189796">
    <property type="component" value="Chromosome I"/>
</dbReference>
<evidence type="ECO:0000313" key="1">
    <source>
        <dbReference type="EMBL" id="SHH01583.1"/>
    </source>
</evidence>
<evidence type="ECO:0000313" key="2">
    <source>
        <dbReference type="Proteomes" id="UP000189796"/>
    </source>
</evidence>
<protein>
    <submittedName>
        <fullName evidence="1">Uncharacterized protein</fullName>
    </submittedName>
</protein>
<dbReference type="EMBL" id="LT670817">
    <property type="protein sequence ID" value="SHH01583.1"/>
    <property type="molecule type" value="Genomic_DNA"/>
</dbReference>
<name>A0A1M5PK55_9BRAD</name>
<organism evidence="1 2">
    <name type="scientific">Bradyrhizobium erythrophlei</name>
    <dbReference type="NCBI Taxonomy" id="1437360"/>
    <lineage>
        <taxon>Bacteria</taxon>
        <taxon>Pseudomonadati</taxon>
        <taxon>Pseudomonadota</taxon>
        <taxon>Alphaproteobacteria</taxon>
        <taxon>Hyphomicrobiales</taxon>
        <taxon>Nitrobacteraceae</taxon>
        <taxon>Bradyrhizobium</taxon>
    </lineage>
</organism>
<reference evidence="1 2" key="1">
    <citation type="submission" date="2016-11" db="EMBL/GenBank/DDBJ databases">
        <authorList>
            <person name="Jaros S."/>
            <person name="Januszkiewicz K."/>
            <person name="Wedrychowicz H."/>
        </authorList>
    </citation>
    <scope>NUCLEOTIDE SEQUENCE [LARGE SCALE GENOMIC DNA]</scope>
    <source>
        <strain evidence="1 2">GAS138</strain>
    </source>
</reference>
<sequence length="57" mass="6145">MASNLLRFVLNAILTNPQYQDPAKIDMGLLLRGDETLAVPIEPTHAAPDGEVENTIG</sequence>
<dbReference type="OrthoDB" id="8368982at2"/>
<dbReference type="AlphaFoldDB" id="A0A1M5PK55"/>
<gene>
    <name evidence="1" type="ORF">SAMN05443248_3384</name>
</gene>
<proteinExistence type="predicted"/>
<accession>A0A1M5PK55</accession>